<dbReference type="PROSITE" id="PS51257">
    <property type="entry name" value="PROKAR_LIPOPROTEIN"/>
    <property type="match status" value="1"/>
</dbReference>
<gene>
    <name evidence="5" type="ORF">RM479_10995</name>
</gene>
<dbReference type="Gene3D" id="2.40.30.10">
    <property type="entry name" value="Translation factors"/>
    <property type="match status" value="1"/>
</dbReference>
<dbReference type="InterPro" id="IPR009001">
    <property type="entry name" value="Transl_elong_EF1A/Init_IF2_C"/>
</dbReference>
<feature type="region of interest" description="Disordered" evidence="3">
    <location>
        <begin position="24"/>
        <end position="45"/>
    </location>
</feature>
<accession>A0ABU2M8F2</accession>
<organism evidence="5 6">
    <name type="scientific">Nocardiopsis lambiniae</name>
    <dbReference type="NCBI Taxonomy" id="3075539"/>
    <lineage>
        <taxon>Bacteria</taxon>
        <taxon>Bacillati</taxon>
        <taxon>Actinomycetota</taxon>
        <taxon>Actinomycetes</taxon>
        <taxon>Streptosporangiales</taxon>
        <taxon>Nocardiopsidaceae</taxon>
        <taxon>Nocardiopsis</taxon>
    </lineage>
</organism>
<keyword evidence="2" id="KW-0342">GTP-binding</keyword>
<evidence type="ECO:0008006" key="7">
    <source>
        <dbReference type="Google" id="ProtNLM"/>
    </source>
</evidence>
<name>A0ABU2M8F2_9ACTN</name>
<evidence type="ECO:0000313" key="5">
    <source>
        <dbReference type="EMBL" id="MDT0328936.1"/>
    </source>
</evidence>
<dbReference type="Proteomes" id="UP001183390">
    <property type="component" value="Unassembled WGS sequence"/>
</dbReference>
<sequence length="145" mass="15273">MRTIPIALFAAAALVALAGCSSDEPDAASGTGGVEQGAPPTATEQTFEPGQQIAVELTMLSSADGGRSTSFFSGYRPTIEFEYEEQSTECYAQLPVDLREFPPGETHRIGLECDSEILVHPETPGFRVLEGGEETGTGVVVFTGN</sequence>
<evidence type="ECO:0000256" key="4">
    <source>
        <dbReference type="SAM" id="SignalP"/>
    </source>
</evidence>
<evidence type="ECO:0000256" key="2">
    <source>
        <dbReference type="ARBA" id="ARBA00023134"/>
    </source>
</evidence>
<dbReference type="SUPFAM" id="SSF50465">
    <property type="entry name" value="EF-Tu/eEF-1alpha/eIF2-gamma C-terminal domain"/>
    <property type="match status" value="1"/>
</dbReference>
<protein>
    <recommendedName>
        <fullName evidence="7">Lipoprotein</fullName>
    </recommendedName>
</protein>
<comment type="caution">
    <text evidence="5">The sequence shown here is derived from an EMBL/GenBank/DDBJ whole genome shotgun (WGS) entry which is preliminary data.</text>
</comment>
<evidence type="ECO:0000256" key="3">
    <source>
        <dbReference type="SAM" id="MobiDB-lite"/>
    </source>
</evidence>
<dbReference type="EMBL" id="JAVREP010000006">
    <property type="protein sequence ID" value="MDT0328936.1"/>
    <property type="molecule type" value="Genomic_DNA"/>
</dbReference>
<dbReference type="RefSeq" id="WP_311511614.1">
    <property type="nucleotide sequence ID" value="NZ_JAVREP010000006.1"/>
</dbReference>
<keyword evidence="6" id="KW-1185">Reference proteome</keyword>
<evidence type="ECO:0000313" key="6">
    <source>
        <dbReference type="Proteomes" id="UP001183390"/>
    </source>
</evidence>
<reference evidence="6" key="1">
    <citation type="submission" date="2023-07" db="EMBL/GenBank/DDBJ databases">
        <title>30 novel species of actinomycetes from the DSMZ collection.</title>
        <authorList>
            <person name="Nouioui I."/>
        </authorList>
    </citation>
    <scope>NUCLEOTIDE SEQUENCE [LARGE SCALE GENOMIC DNA]</scope>
    <source>
        <strain evidence="6">DSM 44743</strain>
    </source>
</reference>
<feature type="chain" id="PRO_5046746172" description="Lipoprotein" evidence="4">
    <location>
        <begin position="19"/>
        <end position="145"/>
    </location>
</feature>
<keyword evidence="1" id="KW-0547">Nucleotide-binding</keyword>
<proteinExistence type="predicted"/>
<keyword evidence="4" id="KW-0732">Signal</keyword>
<evidence type="ECO:0000256" key="1">
    <source>
        <dbReference type="ARBA" id="ARBA00022741"/>
    </source>
</evidence>
<feature type="signal peptide" evidence="4">
    <location>
        <begin position="1"/>
        <end position="18"/>
    </location>
</feature>